<feature type="transmembrane region" description="Helical" evidence="11">
    <location>
        <begin position="123"/>
        <end position="146"/>
    </location>
</feature>
<dbReference type="EMBL" id="VLKE01000001">
    <property type="protein sequence ID" value="TWH70842.1"/>
    <property type="molecule type" value="Genomic_DNA"/>
</dbReference>
<evidence type="ECO:0000256" key="3">
    <source>
        <dbReference type="ARBA" id="ARBA00022448"/>
    </source>
</evidence>
<dbReference type="InterPro" id="IPR011701">
    <property type="entry name" value="MFS"/>
</dbReference>
<evidence type="ECO:0000256" key="11">
    <source>
        <dbReference type="SAM" id="Phobius"/>
    </source>
</evidence>
<feature type="transmembrane region" description="Helical" evidence="11">
    <location>
        <begin position="198"/>
        <end position="215"/>
    </location>
</feature>
<dbReference type="InterPro" id="IPR020846">
    <property type="entry name" value="MFS_dom"/>
</dbReference>
<keyword evidence="5 11" id="KW-0812">Transmembrane</keyword>
<protein>
    <recommendedName>
        <fullName evidence="10">Putative proline/betaine transporter</fullName>
    </recommendedName>
</protein>
<keyword evidence="3" id="KW-0813">Transport</keyword>
<evidence type="ECO:0000256" key="6">
    <source>
        <dbReference type="ARBA" id="ARBA00022847"/>
    </source>
</evidence>
<feature type="transmembrane region" description="Helical" evidence="11">
    <location>
        <begin position="274"/>
        <end position="298"/>
    </location>
</feature>
<evidence type="ECO:0000256" key="7">
    <source>
        <dbReference type="ARBA" id="ARBA00022989"/>
    </source>
</evidence>
<dbReference type="Gene3D" id="1.20.1250.20">
    <property type="entry name" value="MFS general substrate transporter like domains"/>
    <property type="match status" value="2"/>
</dbReference>
<keyword evidence="7 11" id="KW-1133">Transmembrane helix</keyword>
<feature type="transmembrane region" description="Helical" evidence="11">
    <location>
        <begin position="86"/>
        <end position="111"/>
    </location>
</feature>
<dbReference type="InterPro" id="IPR036259">
    <property type="entry name" value="MFS_trans_sf"/>
</dbReference>
<dbReference type="FunFam" id="1.20.1250.20:FF:000001">
    <property type="entry name" value="Dicarboxylate MFS transporter"/>
    <property type="match status" value="1"/>
</dbReference>
<gene>
    <name evidence="13" type="ORF">JD77_05867</name>
</gene>
<evidence type="ECO:0000256" key="4">
    <source>
        <dbReference type="ARBA" id="ARBA00022475"/>
    </source>
</evidence>
<comment type="similarity">
    <text evidence="2">Belongs to the major facilitator superfamily. Metabolite:H+ Symporter (MHS) family (TC 2.A.1.6) family.</text>
</comment>
<dbReference type="GO" id="GO:0005886">
    <property type="term" value="C:plasma membrane"/>
    <property type="evidence" value="ECO:0007669"/>
    <property type="project" value="UniProtKB-SubCell"/>
</dbReference>
<keyword evidence="6" id="KW-0769">Symport</keyword>
<proteinExistence type="inferred from homology"/>
<evidence type="ECO:0000256" key="1">
    <source>
        <dbReference type="ARBA" id="ARBA00004651"/>
    </source>
</evidence>
<feature type="transmembrane region" description="Helical" evidence="11">
    <location>
        <begin position="366"/>
        <end position="391"/>
    </location>
</feature>
<dbReference type="PANTHER" id="PTHR43045:SF1">
    <property type="entry name" value="SHIKIMATE TRANSPORTER"/>
    <property type="match status" value="1"/>
</dbReference>
<dbReference type="CDD" id="cd17369">
    <property type="entry name" value="MFS_ShiA_like"/>
    <property type="match status" value="1"/>
</dbReference>
<feature type="transmembrane region" description="Helical" evidence="11">
    <location>
        <begin position="221"/>
        <end position="242"/>
    </location>
</feature>
<organism evidence="13 14">
    <name type="scientific">Micromonospora olivasterospora</name>
    <dbReference type="NCBI Taxonomy" id="1880"/>
    <lineage>
        <taxon>Bacteria</taxon>
        <taxon>Bacillati</taxon>
        <taxon>Actinomycetota</taxon>
        <taxon>Actinomycetes</taxon>
        <taxon>Micromonosporales</taxon>
        <taxon>Micromonosporaceae</taxon>
        <taxon>Micromonospora</taxon>
    </lineage>
</organism>
<dbReference type="InterPro" id="IPR005829">
    <property type="entry name" value="Sugar_transporter_CS"/>
</dbReference>
<evidence type="ECO:0000256" key="5">
    <source>
        <dbReference type="ARBA" id="ARBA00022692"/>
    </source>
</evidence>
<feature type="domain" description="Major facilitator superfamily (MFS) profile" evidence="12">
    <location>
        <begin position="49"/>
        <end position="461"/>
    </location>
</feature>
<reference evidence="13 14" key="1">
    <citation type="submission" date="2019-07" db="EMBL/GenBank/DDBJ databases">
        <title>R&amp;d 2014.</title>
        <authorList>
            <person name="Klenk H.-P."/>
        </authorList>
    </citation>
    <scope>NUCLEOTIDE SEQUENCE [LARGE SCALE GENOMIC DNA]</scope>
    <source>
        <strain evidence="13 14">DSM 43868</strain>
    </source>
</reference>
<feature type="transmembrane region" description="Helical" evidence="11">
    <location>
        <begin position="341"/>
        <end position="360"/>
    </location>
</feature>
<feature type="transmembrane region" description="Helical" evidence="11">
    <location>
        <begin position="412"/>
        <end position="430"/>
    </location>
</feature>
<feature type="transmembrane region" description="Helical" evidence="11">
    <location>
        <begin position="310"/>
        <end position="329"/>
    </location>
</feature>
<comment type="subcellular location">
    <subcellularLocation>
        <location evidence="1">Cell membrane</location>
        <topology evidence="1">Multi-pass membrane protein</topology>
    </subcellularLocation>
</comment>
<dbReference type="PROSITE" id="PS50850">
    <property type="entry name" value="MFS"/>
    <property type="match status" value="1"/>
</dbReference>
<evidence type="ECO:0000256" key="8">
    <source>
        <dbReference type="ARBA" id="ARBA00023136"/>
    </source>
</evidence>
<keyword evidence="14" id="KW-1185">Reference proteome</keyword>
<dbReference type="AlphaFoldDB" id="A0A562IIW8"/>
<dbReference type="Pfam" id="PF07690">
    <property type="entry name" value="MFS_1"/>
    <property type="match status" value="1"/>
</dbReference>
<evidence type="ECO:0000256" key="9">
    <source>
        <dbReference type="ARBA" id="ARBA00037295"/>
    </source>
</evidence>
<keyword evidence="8 11" id="KW-0472">Membrane</keyword>
<dbReference type="GO" id="GO:0015293">
    <property type="term" value="F:symporter activity"/>
    <property type="evidence" value="ECO:0007669"/>
    <property type="project" value="UniProtKB-KW"/>
</dbReference>
<evidence type="ECO:0000313" key="14">
    <source>
        <dbReference type="Proteomes" id="UP000319825"/>
    </source>
</evidence>
<dbReference type="PANTHER" id="PTHR43045">
    <property type="entry name" value="SHIKIMATE TRANSPORTER"/>
    <property type="match status" value="1"/>
</dbReference>
<accession>A0A562IIW8</accession>
<evidence type="ECO:0000259" key="12">
    <source>
        <dbReference type="PROSITE" id="PS50850"/>
    </source>
</evidence>
<dbReference type="Proteomes" id="UP000319825">
    <property type="component" value="Unassembled WGS sequence"/>
</dbReference>
<evidence type="ECO:0000313" key="13">
    <source>
        <dbReference type="EMBL" id="TWH70842.1"/>
    </source>
</evidence>
<dbReference type="SUPFAM" id="SSF103473">
    <property type="entry name" value="MFS general substrate transporter"/>
    <property type="match status" value="1"/>
</dbReference>
<keyword evidence="4" id="KW-1003">Cell membrane</keyword>
<feature type="transmembrane region" description="Helical" evidence="11">
    <location>
        <begin position="152"/>
        <end position="177"/>
    </location>
</feature>
<sequence length="465" mass="48758">MAARLRAASDSFHKSDMASYQLCDNPGMSAEPTDARSGSASTAAQLRRATAASFVGTTIEWYDFFLFGLVTATVFDRLFFPRLNPTAGTLASLAAFAVAFVARPLGGVLFGHIGDRIGRKATLILTLLIMGVGTSVIGLLPTYSAIGIWAPVLLVIARLVQGLSAGGELGGAILIAVEPAPAKRRGYYGSWPTQGVNAGLALASAAYLLVVHLTGNSLLSWGWRIPFLASAVLLLVGLYVRLRVLETPEFREIRESGQRAGVPIAVVLRHHKRALLIGMGALTAGTIPFYIATVFTLSYGPKQLGMSPQMILAGTVVAALVGVPLIPLLGALSDRLGRIRVLKAGAVYMALIAFPFFWLFETGDPVLVGLALVLVVAVGSAVTFGVLTSFLAELFDAPVRYSGIALSYQLNGVLTSAPAPFVAAGLYAWANGSWPVAVYMIAGSLVALVALVAAGRRPAGPGEHR</sequence>
<dbReference type="PROSITE" id="PS00217">
    <property type="entry name" value="SUGAR_TRANSPORT_2"/>
    <property type="match status" value="1"/>
</dbReference>
<feature type="transmembrane region" description="Helical" evidence="11">
    <location>
        <begin position="436"/>
        <end position="455"/>
    </location>
</feature>
<evidence type="ECO:0000256" key="2">
    <source>
        <dbReference type="ARBA" id="ARBA00008240"/>
    </source>
</evidence>
<name>A0A562IIW8_MICOL</name>
<comment type="caution">
    <text evidence="13">The sequence shown here is derived from an EMBL/GenBank/DDBJ whole genome shotgun (WGS) entry which is preliminary data.</text>
</comment>
<evidence type="ECO:0000256" key="10">
    <source>
        <dbReference type="ARBA" id="ARBA00039918"/>
    </source>
</evidence>
<feature type="transmembrane region" description="Helical" evidence="11">
    <location>
        <begin position="61"/>
        <end position="80"/>
    </location>
</feature>
<comment type="function">
    <text evidence="9">May be a proton symporter involved in the uptake of osmolytes such as proline and glycine betaine.</text>
</comment>